<evidence type="ECO:0000259" key="9">
    <source>
        <dbReference type="SMART" id="SM00148"/>
    </source>
</evidence>
<keyword evidence="8" id="KW-0812">Transmembrane</keyword>
<dbReference type="PANTHER" id="PTHR13593">
    <property type="match status" value="1"/>
</dbReference>
<evidence type="ECO:0000256" key="7">
    <source>
        <dbReference type="SAM" id="MobiDB-lite"/>
    </source>
</evidence>
<keyword evidence="8" id="KW-1133">Transmembrane helix</keyword>
<name>A0A4P6MRG3_9BACT</name>
<accession>A0A4P6MRG3</accession>
<dbReference type="Gene3D" id="3.20.20.190">
    <property type="entry name" value="Phosphatidylinositol (PI) phosphodiesterase"/>
    <property type="match status" value="1"/>
</dbReference>
<gene>
    <name evidence="10" type="ORF">EG856_00475</name>
</gene>
<dbReference type="SMART" id="SM00148">
    <property type="entry name" value="PLCXc"/>
    <property type="match status" value="1"/>
</dbReference>
<dbReference type="Proteomes" id="UP000289326">
    <property type="component" value="Chromosome"/>
</dbReference>
<organism evidence="10 11">
    <name type="scientific">Mycoplasmopsis phocirhinis</name>
    <dbReference type="NCBI Taxonomy" id="142650"/>
    <lineage>
        <taxon>Bacteria</taxon>
        <taxon>Bacillati</taxon>
        <taxon>Mycoplasmatota</taxon>
        <taxon>Mycoplasmoidales</taxon>
        <taxon>Metamycoplasmataceae</taxon>
        <taxon>Mycoplasmopsis</taxon>
    </lineage>
</organism>
<dbReference type="GO" id="GO:0004436">
    <property type="term" value="F:phosphatidylinositol diacylglycerol-lyase activity"/>
    <property type="evidence" value="ECO:0007669"/>
    <property type="project" value="UniProtKB-EC"/>
</dbReference>
<dbReference type="InterPro" id="IPR017946">
    <property type="entry name" value="PLC-like_Pdiesterase_TIM-brl"/>
</dbReference>
<evidence type="ECO:0000256" key="2">
    <source>
        <dbReference type="ARBA" id="ARBA00012581"/>
    </source>
</evidence>
<protein>
    <recommendedName>
        <fullName evidence="3">1-phosphatidylinositol phosphodiesterase</fullName>
        <ecNumber evidence="2">4.6.1.13</ecNumber>
    </recommendedName>
    <alternativeName>
        <fullName evidence="4">Phosphatidylinositol diacylglycerol-lyase</fullName>
    </alternativeName>
    <alternativeName>
        <fullName evidence="5">Phosphatidylinositol-specific phospholipase C</fullName>
    </alternativeName>
</protein>
<dbReference type="PANTHER" id="PTHR13593:SF113">
    <property type="entry name" value="SI:DKEY-266F7.9"/>
    <property type="match status" value="1"/>
</dbReference>
<dbReference type="InterPro" id="IPR000909">
    <property type="entry name" value="PLipase_C_PInositol-sp_X_dom"/>
</dbReference>
<feature type="coiled-coil region" evidence="6">
    <location>
        <begin position="1059"/>
        <end position="1103"/>
    </location>
</feature>
<dbReference type="SUPFAM" id="SSF51695">
    <property type="entry name" value="PLC-like phosphodiesterases"/>
    <property type="match status" value="1"/>
</dbReference>
<comment type="catalytic activity">
    <reaction evidence="1">
        <text>a 1,2-diacyl-sn-glycero-3-phospho-(1D-myo-inositol) = 1D-myo-inositol 1,2-cyclic phosphate + a 1,2-diacyl-sn-glycerol</text>
        <dbReference type="Rhea" id="RHEA:17093"/>
        <dbReference type="ChEBI" id="CHEBI:17815"/>
        <dbReference type="ChEBI" id="CHEBI:57880"/>
        <dbReference type="ChEBI" id="CHEBI:58484"/>
        <dbReference type="EC" id="4.6.1.13"/>
    </reaction>
</comment>
<dbReference type="EMBL" id="CP034841">
    <property type="protein sequence ID" value="QBF34411.1"/>
    <property type="molecule type" value="Genomic_DNA"/>
</dbReference>
<dbReference type="InterPro" id="IPR051057">
    <property type="entry name" value="PI-PLC_domain"/>
</dbReference>
<evidence type="ECO:0000256" key="8">
    <source>
        <dbReference type="SAM" id="Phobius"/>
    </source>
</evidence>
<feature type="region of interest" description="Disordered" evidence="7">
    <location>
        <begin position="1574"/>
        <end position="1606"/>
    </location>
</feature>
<proteinExistence type="predicted"/>
<dbReference type="GO" id="GO:0006629">
    <property type="term" value="P:lipid metabolic process"/>
    <property type="evidence" value="ECO:0007669"/>
    <property type="project" value="InterPro"/>
</dbReference>
<reference evidence="10 11" key="1">
    <citation type="submission" date="2019-01" db="EMBL/GenBank/DDBJ databases">
        <title>Complete sequence and annotation of the Mycoplasma phocirhinis strain 852T genome.</title>
        <authorList>
            <person name="Frasca S.Jr."/>
            <person name="Kutish G.F."/>
            <person name="Castellanos Gell J."/>
            <person name="Michaels D.L."/>
            <person name="Brown D.R."/>
        </authorList>
    </citation>
    <scope>NUCLEOTIDE SEQUENCE [LARGE SCALE GENOMIC DNA]</scope>
    <source>
        <strain evidence="10 11">852</strain>
    </source>
</reference>
<dbReference type="RefSeq" id="WP_130429189.1">
    <property type="nucleotide sequence ID" value="NZ_CP034841.1"/>
</dbReference>
<dbReference type="GO" id="GO:0008081">
    <property type="term" value="F:phosphoric diester hydrolase activity"/>
    <property type="evidence" value="ECO:0007669"/>
    <property type="project" value="InterPro"/>
</dbReference>
<evidence type="ECO:0000256" key="4">
    <source>
        <dbReference type="ARBA" id="ARBA00030474"/>
    </source>
</evidence>
<feature type="domain" description="Phosphatidylinositol-specific phospholipase C X" evidence="9">
    <location>
        <begin position="61"/>
        <end position="217"/>
    </location>
</feature>
<feature type="transmembrane region" description="Helical" evidence="8">
    <location>
        <begin position="1626"/>
        <end position="1646"/>
    </location>
</feature>
<keyword evidence="6" id="KW-0175">Coiled coil</keyword>
<feature type="coiled-coil region" evidence="6">
    <location>
        <begin position="725"/>
        <end position="752"/>
    </location>
</feature>
<dbReference type="OrthoDB" id="401457at2"/>
<dbReference type="PROSITE" id="PS50007">
    <property type="entry name" value="PIPLC_X_DOMAIN"/>
    <property type="match status" value="1"/>
</dbReference>
<evidence type="ECO:0000313" key="10">
    <source>
        <dbReference type="EMBL" id="QBF34411.1"/>
    </source>
</evidence>
<feature type="coiled-coil region" evidence="6">
    <location>
        <begin position="1381"/>
        <end position="1460"/>
    </location>
</feature>
<keyword evidence="8" id="KW-0472">Membrane</keyword>
<sequence length="1651" mass="190704">MKKKMLILPLAILPVIPISVTLRNSEPTNNLLNQPNLAHISTKRISVDDFLATDWMSDISDNRSLFSLSIPGTHDSTMYNGWGAAWFFGSLLAQTQTFSFEEQLKLGIRAFDLRSQNDGQLVHGPATSHQTLEKAFASYAKFLQQHPREFIIVRVKDENFNVQNNAYASQASKIYRDVLNKYNEYLYNPEGKGYYEISREKGFNIGQYRGKIIVLNHWHHLVNTDLKGGFSFREITSDHAIQDKYDGVDIDQKFNYITKHFRDSTNKNYIEDNAYINFTSMASGWRPDNSSARLNQRVVDYLNQHQELSTLGIVYSDFPGPSLIQAIYKTNFNYTDEILRNDGLEQTVSELTFSQIYDGDNKIILHIPNDTNAYRNLNLEINIDGEIIKKTIPADFSADKYEIILDNKILRAGQNLIVNSYKLTPKNNWYVQKKYNENSKSLEIVSNEFTQNRNALISEVNLMINNYKYNPQYNNVVEYLNINFINNLNNVHNGENSKLKDLNDKYNAVKTQLGTQINILEHIEDSISTIKDNHYNLSEVFSSVNTQKINNLKDDTLAKLNNIFQNSNSYIDPAQINSLVISLSKNEQIAKVVPIIFNDFKNINIEKYQNELNQIDHDYDFAKKYWVDEIQKVVEKPDNIIKNIESLSNRSQIISVARNLSDNFSTDLSNIKNKTQSVIHNINNIKEFFDMPENNGLRNKFIDNITENIKNLNPPHLIRLNVGLYKQKVDELKNLVNQIDTYQTQNSNFTNRNSKELTQLLNKTKNILNNEDSVEFNIDNIQTTILSLEDAKLKATESNNLYQEIINSIENSNELYPEWKMILKADLDVINDLSQTTALPIKQRITNFNEEAFISKFNNLSSLNQAQKNFLLNTIKTSVDINAIKQKISEFRPLNAQMNTLITELNSFVNFENLIGFKILTQDKKTQISTKINEVRNSINSNLSIEQINNNISALNNFHIIFSGEEIISNLNSRINNSNNLYKFQKLELTNELNNVNTNAKIEALKQKINNEINLDYVNSDINNFEFLSNIQKQNALNSLQNSTNKNDYLLNKQNYLNLNNAVESANLLLEQVSNIENNENFINNYQSNKDDLLLNINNLKQNYLQNLNSKTIVDQIILIREKLQQLEFQSLEFNKEQVKNIALNNYNEVKTRLLEQKSLVQNQSEIYNNIIDEIDKLIIDTDFENSTNDITTTSIVANTNALNLYLAQIDDKKIQSKNQYDKKQRKIAFEHFSNSFNFILSQEIKDTNLPTQIFPQQLQKSVNDQNYAILNINLLTNNSNGSLEIIYTISDINNEFSINKRQNITGLLTNQNIEDEQELQRAKKQYELKFVEANEYSNNLVSEIYSELKNNFVNDINRYSTPEQKVEIFNNYVSSLTELIEQTKIKKQEIDDVLKIKENEVKNKLNQKQKLINIAKNKIDESLDFADQNWNLTQLANKIDEFKLRLNTYKQNLDKLGLNEEQINIISQNASTYFIETKNFINNFISTYFNEIFNKITFSVLNEKSINLIGVEDIMSNVDDNEVKISIVNIARNIVESKIVLNYIANYKNLTRSGEFEISIPSQNEVNSLKSEINTNSNNDTKNNTDEIDNEITKPDNTKNSSHNNLINNVASEQSEKNSNFNKNYLFLLIIPFLIGIPAIVIPILKSKKK</sequence>
<keyword evidence="11" id="KW-1185">Reference proteome</keyword>
<evidence type="ECO:0000256" key="6">
    <source>
        <dbReference type="SAM" id="Coils"/>
    </source>
</evidence>
<evidence type="ECO:0000313" key="11">
    <source>
        <dbReference type="Proteomes" id="UP000289326"/>
    </source>
</evidence>
<dbReference type="EC" id="4.6.1.13" evidence="2"/>
<dbReference type="KEGG" id="mphi:EG856_00475"/>
<evidence type="ECO:0000256" key="5">
    <source>
        <dbReference type="ARBA" id="ARBA00030782"/>
    </source>
</evidence>
<evidence type="ECO:0000256" key="3">
    <source>
        <dbReference type="ARBA" id="ARBA00019758"/>
    </source>
</evidence>
<evidence type="ECO:0000256" key="1">
    <source>
        <dbReference type="ARBA" id="ARBA00001316"/>
    </source>
</evidence>